<name>A0A0E9TK92_ANGAN</name>
<dbReference type="EMBL" id="GBXM01054561">
    <property type="protein sequence ID" value="JAH54016.1"/>
    <property type="molecule type" value="Transcribed_RNA"/>
</dbReference>
<sequence>MDGNRRAVRLIPQTLPFIMQMAGIKCGRSGNSQAGTWAKCNFAAFSGPQ</sequence>
<dbReference type="AlphaFoldDB" id="A0A0E9TK92"/>
<reference evidence="1" key="2">
    <citation type="journal article" date="2015" name="Fish Shellfish Immunol.">
        <title>Early steps in the European eel (Anguilla anguilla)-Vibrio vulnificus interaction in the gills: Role of the RtxA13 toxin.</title>
        <authorList>
            <person name="Callol A."/>
            <person name="Pajuelo D."/>
            <person name="Ebbesson L."/>
            <person name="Teles M."/>
            <person name="MacKenzie S."/>
            <person name="Amaro C."/>
        </authorList>
    </citation>
    <scope>NUCLEOTIDE SEQUENCE</scope>
</reference>
<accession>A0A0E9TK92</accession>
<reference evidence="1" key="1">
    <citation type="submission" date="2014-11" db="EMBL/GenBank/DDBJ databases">
        <authorList>
            <person name="Amaro Gonzalez C."/>
        </authorList>
    </citation>
    <scope>NUCLEOTIDE SEQUENCE</scope>
</reference>
<proteinExistence type="predicted"/>
<protein>
    <submittedName>
        <fullName evidence="1">Uncharacterized protein</fullName>
    </submittedName>
</protein>
<organism evidence="1">
    <name type="scientific">Anguilla anguilla</name>
    <name type="common">European freshwater eel</name>
    <name type="synonym">Muraena anguilla</name>
    <dbReference type="NCBI Taxonomy" id="7936"/>
    <lineage>
        <taxon>Eukaryota</taxon>
        <taxon>Metazoa</taxon>
        <taxon>Chordata</taxon>
        <taxon>Craniata</taxon>
        <taxon>Vertebrata</taxon>
        <taxon>Euteleostomi</taxon>
        <taxon>Actinopterygii</taxon>
        <taxon>Neopterygii</taxon>
        <taxon>Teleostei</taxon>
        <taxon>Anguilliformes</taxon>
        <taxon>Anguillidae</taxon>
        <taxon>Anguilla</taxon>
    </lineage>
</organism>
<evidence type="ECO:0000313" key="1">
    <source>
        <dbReference type="EMBL" id="JAH54016.1"/>
    </source>
</evidence>